<evidence type="ECO:0008006" key="3">
    <source>
        <dbReference type="Google" id="ProtNLM"/>
    </source>
</evidence>
<dbReference type="VEuPathDB" id="FungiDB:BO97DRAFT_476638"/>
<dbReference type="OrthoDB" id="3945418at2759"/>
<accession>A0A395I268</accession>
<gene>
    <name evidence="1" type="ORF">BO97DRAFT_476638</name>
</gene>
<dbReference type="GeneID" id="37204783"/>
<dbReference type="RefSeq" id="XP_025553426.1">
    <property type="nucleotide sequence ID" value="XM_025700494.1"/>
</dbReference>
<organism evidence="1 2">
    <name type="scientific">Aspergillus homomorphus (strain CBS 101889)</name>
    <dbReference type="NCBI Taxonomy" id="1450537"/>
    <lineage>
        <taxon>Eukaryota</taxon>
        <taxon>Fungi</taxon>
        <taxon>Dikarya</taxon>
        <taxon>Ascomycota</taxon>
        <taxon>Pezizomycotina</taxon>
        <taxon>Eurotiomycetes</taxon>
        <taxon>Eurotiomycetidae</taxon>
        <taxon>Eurotiales</taxon>
        <taxon>Aspergillaceae</taxon>
        <taxon>Aspergillus</taxon>
        <taxon>Aspergillus subgen. Circumdati</taxon>
    </lineage>
</organism>
<dbReference type="AlphaFoldDB" id="A0A395I268"/>
<keyword evidence="2" id="KW-1185">Reference proteome</keyword>
<sequence>MVALGSLFVCLSDATLITHRGPRDACDGVQLVLTALRGQLFALLSSDESIRATAFVWHGLGFYWARTCGMYTVGELSIPGPSQELQAHWHRWRTLETQKRAILGHYVLDGLISQTSGSPTSARHLISSLPTASSDAAFQATTADEWLKHMQQPLAYLPSVLFSEVYVSIFSPTYRTYPLNLSSFSIFVVIEGL</sequence>
<evidence type="ECO:0000313" key="1">
    <source>
        <dbReference type="EMBL" id="RAL14272.1"/>
    </source>
</evidence>
<dbReference type="Proteomes" id="UP000248961">
    <property type="component" value="Unassembled WGS sequence"/>
</dbReference>
<proteinExistence type="predicted"/>
<dbReference type="EMBL" id="KZ824275">
    <property type="protein sequence ID" value="RAL14272.1"/>
    <property type="molecule type" value="Genomic_DNA"/>
</dbReference>
<evidence type="ECO:0000313" key="2">
    <source>
        <dbReference type="Proteomes" id="UP000248961"/>
    </source>
</evidence>
<protein>
    <recommendedName>
        <fullName evidence="3">Transcription factor domain-containing protein</fullName>
    </recommendedName>
</protein>
<dbReference type="STRING" id="1450537.A0A395I268"/>
<reference evidence="1 2" key="1">
    <citation type="submission" date="2018-02" db="EMBL/GenBank/DDBJ databases">
        <title>The genomes of Aspergillus section Nigri reveals drivers in fungal speciation.</title>
        <authorList>
            <consortium name="DOE Joint Genome Institute"/>
            <person name="Vesth T.C."/>
            <person name="Nybo J."/>
            <person name="Theobald S."/>
            <person name="Brandl J."/>
            <person name="Frisvad J.C."/>
            <person name="Nielsen K.F."/>
            <person name="Lyhne E.K."/>
            <person name="Kogle M.E."/>
            <person name="Kuo A."/>
            <person name="Riley R."/>
            <person name="Clum A."/>
            <person name="Nolan M."/>
            <person name="Lipzen A."/>
            <person name="Salamov A."/>
            <person name="Henrissat B."/>
            <person name="Wiebenga A."/>
            <person name="De vries R.P."/>
            <person name="Grigoriev I.V."/>
            <person name="Mortensen U.H."/>
            <person name="Andersen M.R."/>
            <person name="Baker S.E."/>
        </authorList>
    </citation>
    <scope>NUCLEOTIDE SEQUENCE [LARGE SCALE GENOMIC DNA]</scope>
    <source>
        <strain evidence="1 2">CBS 101889</strain>
    </source>
</reference>
<name>A0A395I268_ASPHC</name>